<proteinExistence type="predicted"/>
<accession>A0A6J4UX37</accession>
<feature type="non-terminal residue" evidence="2">
    <location>
        <position position="114"/>
    </location>
</feature>
<sequence length="114" mass="13019">DQGLDLRDPRDARRAAGQAVLQRAPGPRDRGGHGRRLLPVHDPGRDALGGRPGRRARRSERRAALPEGRRRRRRLRDLAVARRRDGHRAARPAVRPDLRLPRRRRADAPRLGRL</sequence>
<evidence type="ECO:0000313" key="2">
    <source>
        <dbReference type="EMBL" id="CAA9560992.1"/>
    </source>
</evidence>
<gene>
    <name evidence="2" type="ORF">AVDCRST_MAG49-2571</name>
</gene>
<feature type="non-terminal residue" evidence="2">
    <location>
        <position position="1"/>
    </location>
</feature>
<dbReference type="EMBL" id="CADCWG010000163">
    <property type="protein sequence ID" value="CAA9560992.1"/>
    <property type="molecule type" value="Genomic_DNA"/>
</dbReference>
<reference evidence="2" key="1">
    <citation type="submission" date="2020-02" db="EMBL/GenBank/DDBJ databases">
        <authorList>
            <person name="Meier V. D."/>
        </authorList>
    </citation>
    <scope>NUCLEOTIDE SEQUENCE</scope>
    <source>
        <strain evidence="2">AVDCRST_MAG49</strain>
    </source>
</reference>
<protein>
    <submittedName>
        <fullName evidence="2">Uncharacterized protein</fullName>
    </submittedName>
</protein>
<feature type="region of interest" description="Disordered" evidence="1">
    <location>
        <begin position="1"/>
        <end position="114"/>
    </location>
</feature>
<feature type="compositionally biased region" description="Basic and acidic residues" evidence="1">
    <location>
        <begin position="1"/>
        <end position="14"/>
    </location>
</feature>
<dbReference type="AlphaFoldDB" id="A0A6J4UX37"/>
<evidence type="ECO:0000256" key="1">
    <source>
        <dbReference type="SAM" id="MobiDB-lite"/>
    </source>
</evidence>
<feature type="compositionally biased region" description="Basic and acidic residues" evidence="1">
    <location>
        <begin position="94"/>
        <end position="114"/>
    </location>
</feature>
<organism evidence="2">
    <name type="scientific">uncultured Thermomicrobiales bacterium</name>
    <dbReference type="NCBI Taxonomy" id="1645740"/>
    <lineage>
        <taxon>Bacteria</taxon>
        <taxon>Pseudomonadati</taxon>
        <taxon>Thermomicrobiota</taxon>
        <taxon>Thermomicrobia</taxon>
        <taxon>Thermomicrobiales</taxon>
        <taxon>environmental samples</taxon>
    </lineage>
</organism>
<name>A0A6J4UX37_9BACT</name>